<dbReference type="Gene3D" id="1.10.260.40">
    <property type="entry name" value="lambda repressor-like DNA-binding domains"/>
    <property type="match status" value="1"/>
</dbReference>
<dbReference type="InterPro" id="IPR010982">
    <property type="entry name" value="Lambda_DNA-bd_dom_sf"/>
</dbReference>
<keyword evidence="2" id="KW-0812">Transmembrane</keyword>
<dbReference type="EMBL" id="JAMPKM010000003">
    <property type="protein sequence ID" value="MEP0816824.1"/>
    <property type="molecule type" value="Genomic_DNA"/>
</dbReference>
<protein>
    <submittedName>
        <fullName evidence="4">DUF4115 domain-containing protein</fullName>
    </submittedName>
</protein>
<dbReference type="InterPro" id="IPR001387">
    <property type="entry name" value="Cro/C1-type_HTH"/>
</dbReference>
<dbReference type="PANTHER" id="PTHR34475:SF1">
    <property type="entry name" value="CYTOSKELETON PROTEIN RODZ"/>
    <property type="match status" value="1"/>
</dbReference>
<evidence type="ECO:0000313" key="5">
    <source>
        <dbReference type="Proteomes" id="UP001464891"/>
    </source>
</evidence>
<evidence type="ECO:0000256" key="1">
    <source>
        <dbReference type="SAM" id="MobiDB-lite"/>
    </source>
</evidence>
<dbReference type="PROSITE" id="PS50943">
    <property type="entry name" value="HTH_CROC1"/>
    <property type="match status" value="1"/>
</dbReference>
<keyword evidence="2" id="KW-0472">Membrane</keyword>
<keyword evidence="2" id="KW-1133">Transmembrane helix</keyword>
<dbReference type="InterPro" id="IPR025194">
    <property type="entry name" value="RodZ-like_C"/>
</dbReference>
<dbReference type="Pfam" id="PF13464">
    <property type="entry name" value="RodZ_C"/>
    <property type="match status" value="1"/>
</dbReference>
<sequence length="313" mass="33658">MKKSTLQLEQERVNKLQEMGSYLRQLRQDQGMSLEEVAAKTKIQMRLLNAIEAGDLEQLPEPVYIQGFIKQFADALGINGAAFASSFPTAPILRPIQQPWRNLPAAQLRPVHLYVVYVCLIVFAVNSLSYLMNRSGTSTISNIEAYQPPGTQTGQVPNSVVANQAFGPFSPVKAPAQGKIKPATSGLAGLLAMPQNANDSGKPVRVSVTFKAQSWIRVVTDGKTEFEGVLPEGTQRTWMADEQLTLRAGNAGGVLVGLNDQQAKQLGDPGSVEEVTFEANTNAAQLSPGAPGAEPNNLTPTVLPVPSDRVAIR</sequence>
<dbReference type="Pfam" id="PF13413">
    <property type="entry name" value="HTH_25"/>
    <property type="match status" value="1"/>
</dbReference>
<feature type="region of interest" description="Disordered" evidence="1">
    <location>
        <begin position="286"/>
        <end position="313"/>
    </location>
</feature>
<proteinExistence type="predicted"/>
<dbReference type="CDD" id="cd00093">
    <property type="entry name" value="HTH_XRE"/>
    <property type="match status" value="1"/>
</dbReference>
<evidence type="ECO:0000259" key="3">
    <source>
        <dbReference type="PROSITE" id="PS50943"/>
    </source>
</evidence>
<dbReference type="InterPro" id="IPR050400">
    <property type="entry name" value="Bact_Cytoskel_RodZ"/>
</dbReference>
<comment type="caution">
    <text evidence="4">The sequence shown here is derived from an EMBL/GenBank/DDBJ whole genome shotgun (WGS) entry which is preliminary data.</text>
</comment>
<keyword evidence="5" id="KW-1185">Reference proteome</keyword>
<feature type="transmembrane region" description="Helical" evidence="2">
    <location>
        <begin position="111"/>
        <end position="132"/>
    </location>
</feature>
<dbReference type="SMART" id="SM00530">
    <property type="entry name" value="HTH_XRE"/>
    <property type="match status" value="1"/>
</dbReference>
<gene>
    <name evidence="4" type="ORF">NC998_06920</name>
</gene>
<organism evidence="4 5">
    <name type="scientific">Trichocoleus desertorum GB2-A4</name>
    <dbReference type="NCBI Taxonomy" id="2933944"/>
    <lineage>
        <taxon>Bacteria</taxon>
        <taxon>Bacillati</taxon>
        <taxon>Cyanobacteriota</taxon>
        <taxon>Cyanophyceae</taxon>
        <taxon>Leptolyngbyales</taxon>
        <taxon>Trichocoleusaceae</taxon>
        <taxon>Trichocoleus</taxon>
    </lineage>
</organism>
<accession>A0ABV0J4W9</accession>
<dbReference type="SUPFAM" id="SSF47413">
    <property type="entry name" value="lambda repressor-like DNA-binding domains"/>
    <property type="match status" value="1"/>
</dbReference>
<dbReference type="Proteomes" id="UP001464891">
    <property type="component" value="Unassembled WGS sequence"/>
</dbReference>
<name>A0ABV0J4W9_9CYAN</name>
<evidence type="ECO:0000256" key="2">
    <source>
        <dbReference type="SAM" id="Phobius"/>
    </source>
</evidence>
<reference evidence="4 5" key="1">
    <citation type="submission" date="2022-04" db="EMBL/GenBank/DDBJ databases">
        <title>Positive selection, recombination, and allopatry shape intraspecific diversity of widespread and dominant cyanobacteria.</title>
        <authorList>
            <person name="Wei J."/>
            <person name="Shu W."/>
            <person name="Hu C."/>
        </authorList>
    </citation>
    <scope>NUCLEOTIDE SEQUENCE [LARGE SCALE GENOMIC DNA]</scope>
    <source>
        <strain evidence="4 5">GB2-A4</strain>
    </source>
</reference>
<feature type="domain" description="HTH cro/C1-type" evidence="3">
    <location>
        <begin position="23"/>
        <end position="54"/>
    </location>
</feature>
<dbReference type="RefSeq" id="WP_190438937.1">
    <property type="nucleotide sequence ID" value="NZ_JAMPKM010000003.1"/>
</dbReference>
<dbReference type="PANTHER" id="PTHR34475">
    <property type="match status" value="1"/>
</dbReference>
<evidence type="ECO:0000313" key="4">
    <source>
        <dbReference type="EMBL" id="MEP0816824.1"/>
    </source>
</evidence>